<dbReference type="Proteomes" id="UP000000305">
    <property type="component" value="Unassembled WGS sequence"/>
</dbReference>
<gene>
    <name evidence="2" type="ORF">DAPPUDRAFT_116030</name>
</gene>
<dbReference type="InParanoid" id="E9HNC2"/>
<name>E9HNC2_DAPPU</name>
<accession>E9HNC2</accession>
<proteinExistence type="predicted"/>
<reference evidence="2 3" key="1">
    <citation type="journal article" date="2011" name="Science">
        <title>The ecoresponsive genome of Daphnia pulex.</title>
        <authorList>
            <person name="Colbourne J.K."/>
            <person name="Pfrender M.E."/>
            <person name="Gilbert D."/>
            <person name="Thomas W.K."/>
            <person name="Tucker A."/>
            <person name="Oakley T.H."/>
            <person name="Tokishita S."/>
            <person name="Aerts A."/>
            <person name="Arnold G.J."/>
            <person name="Basu M.K."/>
            <person name="Bauer D.J."/>
            <person name="Caceres C.E."/>
            <person name="Carmel L."/>
            <person name="Casola C."/>
            <person name="Choi J.H."/>
            <person name="Detter J.C."/>
            <person name="Dong Q."/>
            <person name="Dusheyko S."/>
            <person name="Eads B.D."/>
            <person name="Frohlich T."/>
            <person name="Geiler-Samerotte K.A."/>
            <person name="Gerlach D."/>
            <person name="Hatcher P."/>
            <person name="Jogdeo S."/>
            <person name="Krijgsveld J."/>
            <person name="Kriventseva E.V."/>
            <person name="Kultz D."/>
            <person name="Laforsch C."/>
            <person name="Lindquist E."/>
            <person name="Lopez J."/>
            <person name="Manak J.R."/>
            <person name="Muller J."/>
            <person name="Pangilinan J."/>
            <person name="Patwardhan R.P."/>
            <person name="Pitluck S."/>
            <person name="Pritham E.J."/>
            <person name="Rechtsteiner A."/>
            <person name="Rho M."/>
            <person name="Rogozin I.B."/>
            <person name="Sakarya O."/>
            <person name="Salamov A."/>
            <person name="Schaack S."/>
            <person name="Shapiro H."/>
            <person name="Shiga Y."/>
            <person name="Skalitzky C."/>
            <person name="Smith Z."/>
            <person name="Souvorov A."/>
            <person name="Sung W."/>
            <person name="Tang Z."/>
            <person name="Tsuchiya D."/>
            <person name="Tu H."/>
            <person name="Vos H."/>
            <person name="Wang M."/>
            <person name="Wolf Y.I."/>
            <person name="Yamagata H."/>
            <person name="Yamada T."/>
            <person name="Ye Y."/>
            <person name="Shaw J.R."/>
            <person name="Andrews J."/>
            <person name="Crease T.J."/>
            <person name="Tang H."/>
            <person name="Lucas S.M."/>
            <person name="Robertson H.M."/>
            <person name="Bork P."/>
            <person name="Koonin E.V."/>
            <person name="Zdobnov E.M."/>
            <person name="Grigoriev I.V."/>
            <person name="Lynch M."/>
            <person name="Boore J.L."/>
        </authorList>
    </citation>
    <scope>NUCLEOTIDE SEQUENCE [LARGE SCALE GENOMIC DNA]</scope>
</reference>
<keyword evidence="1" id="KW-0175">Coiled coil</keyword>
<evidence type="ECO:0000256" key="1">
    <source>
        <dbReference type="SAM" id="Coils"/>
    </source>
</evidence>
<dbReference type="EMBL" id="GL732695">
    <property type="protein sequence ID" value="EFX66771.1"/>
    <property type="molecule type" value="Genomic_DNA"/>
</dbReference>
<evidence type="ECO:0000313" key="2">
    <source>
        <dbReference type="EMBL" id="EFX66771.1"/>
    </source>
</evidence>
<feature type="coiled-coil region" evidence="1">
    <location>
        <begin position="158"/>
        <end position="218"/>
    </location>
</feature>
<dbReference type="AlphaFoldDB" id="E9HNC2"/>
<protein>
    <submittedName>
        <fullName evidence="2">Uncharacterized protein</fullName>
    </submittedName>
</protein>
<evidence type="ECO:0000313" key="3">
    <source>
        <dbReference type="Proteomes" id="UP000000305"/>
    </source>
</evidence>
<dbReference type="HOGENOM" id="CLU_754921_0_0_1"/>
<dbReference type="KEGG" id="dpx:DAPPUDRAFT_116030"/>
<dbReference type="OrthoDB" id="6353433at2759"/>
<organism evidence="2 3">
    <name type="scientific">Daphnia pulex</name>
    <name type="common">Water flea</name>
    <dbReference type="NCBI Taxonomy" id="6669"/>
    <lineage>
        <taxon>Eukaryota</taxon>
        <taxon>Metazoa</taxon>
        <taxon>Ecdysozoa</taxon>
        <taxon>Arthropoda</taxon>
        <taxon>Crustacea</taxon>
        <taxon>Branchiopoda</taxon>
        <taxon>Diplostraca</taxon>
        <taxon>Cladocera</taxon>
        <taxon>Anomopoda</taxon>
        <taxon>Daphniidae</taxon>
        <taxon>Daphnia</taxon>
    </lineage>
</organism>
<keyword evidence="3" id="KW-1185">Reference proteome</keyword>
<sequence length="367" mass="41630">MAWKSNNDVFRRIGFWLVAVTVISSTSVCSASFNSTGVAVRSSDVKKSFPRSTTESQLVTGRPLDFLSPRDSSCPLTKNELRQMDELLSSFNDTVRSDRLRCDNLEDDREPLMVSLSSADRCSQLKESILSNVNDLKMVFQCLKVTGDKDDDVYKTLKTTYETKMRRLQQQADSAKKQFETKFNQEINRLKKHLQEIEKEMRVTLEQLGKELEETNTKLILLYLEQGKIPMACSTFKDKLNLQHSRTNINAIVKIAIGKELGTNISMENVVKFTQGLTDDAEAMAHGAIRLFQILEHKQALDVPTVHILHGAVGNIIGSCKSLEGTDFETLKLILDEDTVDRVIQVFNKLEFLIKNVQLQLQYLKIS</sequence>